<organism evidence="8 9">
    <name type="scientific">Candidatus Daviesbacteria bacterium RIFCSPLOWO2_01_FULL_39_12</name>
    <dbReference type="NCBI Taxonomy" id="1797785"/>
    <lineage>
        <taxon>Bacteria</taxon>
        <taxon>Candidatus Daviesiibacteriota</taxon>
    </lineage>
</organism>
<dbReference type="InterPro" id="IPR001608">
    <property type="entry name" value="Ala_racemase_N"/>
</dbReference>
<comment type="function">
    <text evidence="4">Catalyzes the interconversion of L-alanine and D-alanine. May also act on other amino acids.</text>
</comment>
<dbReference type="PANTHER" id="PTHR30511">
    <property type="entry name" value="ALANINE RACEMASE"/>
    <property type="match status" value="1"/>
</dbReference>
<dbReference type="GO" id="GO:0008784">
    <property type="term" value="F:alanine racemase activity"/>
    <property type="evidence" value="ECO:0007669"/>
    <property type="project" value="UniProtKB-UniRule"/>
</dbReference>
<feature type="domain" description="Alanine racemase C-terminal" evidence="7">
    <location>
        <begin position="260"/>
        <end position="388"/>
    </location>
</feature>
<dbReference type="Pfam" id="PF01168">
    <property type="entry name" value="Ala_racemase_N"/>
    <property type="match status" value="1"/>
</dbReference>
<gene>
    <name evidence="8" type="ORF">A3B45_01810</name>
</gene>
<dbReference type="Gene3D" id="2.40.37.10">
    <property type="entry name" value="Lyase, Ornithine Decarboxylase, Chain A, domain 1"/>
    <property type="match status" value="1"/>
</dbReference>
<comment type="pathway">
    <text evidence="4">Amino-acid biosynthesis; D-alanine biosynthesis; D-alanine from L-alanine: step 1/1.</text>
</comment>
<comment type="caution">
    <text evidence="8">The sequence shown here is derived from an EMBL/GenBank/DDBJ whole genome shotgun (WGS) entry which is preliminary data.</text>
</comment>
<dbReference type="CDD" id="cd00430">
    <property type="entry name" value="PLPDE_III_AR"/>
    <property type="match status" value="1"/>
</dbReference>
<dbReference type="SUPFAM" id="SSF51419">
    <property type="entry name" value="PLP-binding barrel"/>
    <property type="match status" value="1"/>
</dbReference>
<dbReference type="EMBL" id="MFDM01000031">
    <property type="protein sequence ID" value="OGE41936.1"/>
    <property type="molecule type" value="Genomic_DNA"/>
</dbReference>
<dbReference type="Proteomes" id="UP000178565">
    <property type="component" value="Unassembled WGS sequence"/>
</dbReference>
<dbReference type="SMART" id="SM01005">
    <property type="entry name" value="Ala_racemase_C"/>
    <property type="match status" value="1"/>
</dbReference>
<dbReference type="FunFam" id="3.20.20.10:FF:000002">
    <property type="entry name" value="Alanine racemase"/>
    <property type="match status" value="1"/>
</dbReference>
<evidence type="ECO:0000256" key="6">
    <source>
        <dbReference type="PIRSR" id="PIRSR600821-52"/>
    </source>
</evidence>
<name>A0A1F5KLW9_9BACT</name>
<evidence type="ECO:0000256" key="5">
    <source>
        <dbReference type="PIRSR" id="PIRSR600821-50"/>
    </source>
</evidence>
<dbReference type="GO" id="GO:0005829">
    <property type="term" value="C:cytosol"/>
    <property type="evidence" value="ECO:0007669"/>
    <property type="project" value="TreeGrafter"/>
</dbReference>
<evidence type="ECO:0000313" key="9">
    <source>
        <dbReference type="Proteomes" id="UP000178565"/>
    </source>
</evidence>
<dbReference type="GO" id="GO:0030170">
    <property type="term" value="F:pyridoxal phosphate binding"/>
    <property type="evidence" value="ECO:0007669"/>
    <property type="project" value="UniProtKB-UniRule"/>
</dbReference>
<dbReference type="AlphaFoldDB" id="A0A1F5KLW9"/>
<comment type="catalytic activity">
    <reaction evidence="4">
        <text>L-alanine = D-alanine</text>
        <dbReference type="Rhea" id="RHEA:20249"/>
        <dbReference type="ChEBI" id="CHEBI:57416"/>
        <dbReference type="ChEBI" id="CHEBI:57972"/>
        <dbReference type="EC" id="5.1.1.1"/>
    </reaction>
</comment>
<dbReference type="InterPro" id="IPR011079">
    <property type="entry name" value="Ala_racemase_C"/>
</dbReference>
<evidence type="ECO:0000259" key="7">
    <source>
        <dbReference type="SMART" id="SM01005"/>
    </source>
</evidence>
<feature type="active site" description="Proton acceptor; specific for L-alanine" evidence="4">
    <location>
        <position position="281"/>
    </location>
</feature>
<protein>
    <recommendedName>
        <fullName evidence="4">Alanine racemase</fullName>
        <ecNumber evidence="4">5.1.1.1</ecNumber>
    </recommendedName>
</protein>
<comment type="similarity">
    <text evidence="4">Belongs to the alanine racemase family.</text>
</comment>
<dbReference type="EC" id="5.1.1.1" evidence="4"/>
<dbReference type="GO" id="GO:0030632">
    <property type="term" value="P:D-alanine biosynthetic process"/>
    <property type="evidence" value="ECO:0007669"/>
    <property type="project" value="UniProtKB-UniRule"/>
</dbReference>
<accession>A0A1F5KLW9</accession>
<dbReference type="Pfam" id="PF00842">
    <property type="entry name" value="Ala_racemase_C"/>
    <property type="match status" value="1"/>
</dbReference>
<keyword evidence="2 4" id="KW-0663">Pyridoxal phosphate</keyword>
<evidence type="ECO:0000256" key="2">
    <source>
        <dbReference type="ARBA" id="ARBA00022898"/>
    </source>
</evidence>
<sequence>MNLIGAGNLIKLWKKYFMINGLLKILQKEYQTLNRIEISKNNLLHNYQYLSSLNRKIKIAPVLKSNAYGHGIVEMARILDLVGAPFFCVDSLYEAYQLLKAHIKTPILIMGYTDPQNYMVKKLPFSYAVYDIETVKILSKHQSGCDIHIFVDTGMHREGIRFEDLPEFLKILKQFHNLTIEGLISHLASADNKNDPLNKIQIKNFQKALMICKKYKIHPKWTHIQNSGGLALHLGGVGVNMARVGLALYGIDEDPNLKPILTLKSKIIQIKKLNKGDRVGYGGTFTAKKEIILGVLPLGYYDGVDRRLSNKGFVTVDGTNCPIIGRVSMNITTIDLTKLSSLYIGQEVFVYSNNRSDKNSIENTAKFCQTIPYDLLVHLAESTKRVVV</sequence>
<evidence type="ECO:0000256" key="1">
    <source>
        <dbReference type="ARBA" id="ARBA00001933"/>
    </source>
</evidence>
<evidence type="ECO:0000256" key="4">
    <source>
        <dbReference type="HAMAP-Rule" id="MF_01201"/>
    </source>
</evidence>
<comment type="cofactor">
    <cofactor evidence="1 4 5">
        <name>pyridoxal 5'-phosphate</name>
        <dbReference type="ChEBI" id="CHEBI:597326"/>
    </cofactor>
</comment>
<dbReference type="SUPFAM" id="SSF50621">
    <property type="entry name" value="Alanine racemase C-terminal domain-like"/>
    <property type="match status" value="1"/>
</dbReference>
<dbReference type="UniPathway" id="UPA00042">
    <property type="reaction ID" value="UER00497"/>
</dbReference>
<feature type="modified residue" description="N6-(pyridoxal phosphate)lysine" evidence="4 5">
    <location>
        <position position="64"/>
    </location>
</feature>
<reference evidence="8 9" key="1">
    <citation type="journal article" date="2016" name="Nat. Commun.">
        <title>Thousands of microbial genomes shed light on interconnected biogeochemical processes in an aquifer system.</title>
        <authorList>
            <person name="Anantharaman K."/>
            <person name="Brown C.T."/>
            <person name="Hug L.A."/>
            <person name="Sharon I."/>
            <person name="Castelle C.J."/>
            <person name="Probst A.J."/>
            <person name="Thomas B.C."/>
            <person name="Singh A."/>
            <person name="Wilkins M.J."/>
            <person name="Karaoz U."/>
            <person name="Brodie E.L."/>
            <person name="Williams K.H."/>
            <person name="Hubbard S.S."/>
            <person name="Banfield J.F."/>
        </authorList>
    </citation>
    <scope>NUCLEOTIDE SEQUENCE [LARGE SCALE GENOMIC DNA]</scope>
</reference>
<dbReference type="InterPro" id="IPR000821">
    <property type="entry name" value="Ala_racemase"/>
</dbReference>
<feature type="binding site" evidence="4 6">
    <location>
        <position position="157"/>
    </location>
    <ligand>
        <name>substrate</name>
    </ligand>
</feature>
<proteinExistence type="inferred from homology"/>
<dbReference type="NCBIfam" id="TIGR00492">
    <property type="entry name" value="alr"/>
    <property type="match status" value="1"/>
</dbReference>
<dbReference type="InterPro" id="IPR029066">
    <property type="entry name" value="PLP-binding_barrel"/>
</dbReference>
<dbReference type="PANTHER" id="PTHR30511:SF0">
    <property type="entry name" value="ALANINE RACEMASE, CATABOLIC-RELATED"/>
    <property type="match status" value="1"/>
</dbReference>
<dbReference type="STRING" id="1797785.A3B45_01810"/>
<dbReference type="HAMAP" id="MF_01201">
    <property type="entry name" value="Ala_racemase"/>
    <property type="match status" value="1"/>
</dbReference>
<dbReference type="PRINTS" id="PR00992">
    <property type="entry name" value="ALARACEMASE"/>
</dbReference>
<keyword evidence="3 4" id="KW-0413">Isomerase</keyword>
<dbReference type="Gene3D" id="3.20.20.10">
    <property type="entry name" value="Alanine racemase"/>
    <property type="match status" value="1"/>
</dbReference>
<feature type="binding site" evidence="4 6">
    <location>
        <position position="329"/>
    </location>
    <ligand>
        <name>substrate</name>
    </ligand>
</feature>
<dbReference type="InterPro" id="IPR009006">
    <property type="entry name" value="Ala_racemase/Decarboxylase_C"/>
</dbReference>
<evidence type="ECO:0000256" key="3">
    <source>
        <dbReference type="ARBA" id="ARBA00023235"/>
    </source>
</evidence>
<feature type="active site" description="Proton acceptor; specific for D-alanine" evidence="4">
    <location>
        <position position="64"/>
    </location>
</feature>
<evidence type="ECO:0000313" key="8">
    <source>
        <dbReference type="EMBL" id="OGE41936.1"/>
    </source>
</evidence>